<dbReference type="PANTHER" id="PTHR46796">
    <property type="entry name" value="HTH-TYPE TRANSCRIPTIONAL ACTIVATOR RHAS-RELATED"/>
    <property type="match status" value="1"/>
</dbReference>
<keyword evidence="3" id="KW-0804">Transcription</keyword>
<evidence type="ECO:0000256" key="1">
    <source>
        <dbReference type="ARBA" id="ARBA00023015"/>
    </source>
</evidence>
<evidence type="ECO:0000313" key="6">
    <source>
        <dbReference type="Proteomes" id="UP000285109"/>
    </source>
</evidence>
<name>A0A415T572_9BACT</name>
<dbReference type="InterPro" id="IPR046532">
    <property type="entry name" value="DUF6597"/>
</dbReference>
<sequence length="247" mass="28827">MYTEYRPNILLAPYVETYWVSDENLKSQQTIRIFPDGCVDILFNCTEDDNSDIKPFIPYIIGTMTIFSDVKYDKKVKIIGIRFRPCAIAAYTKVPICEFTNAKVDTRLFQSLFSDFLSEQLFEIENETAQIRYIENYLLSKLGCLYDIDKQIINIVNHIQRTKGLTPISNLLDNICLCQRQFERQFKNLTGVTPKMFSSITRYVTTKEFIKSNPDKSLFLIALECGYYDHAHLIRDFKRFGGMLPLH</sequence>
<dbReference type="GO" id="GO:0003700">
    <property type="term" value="F:DNA-binding transcription factor activity"/>
    <property type="evidence" value="ECO:0007669"/>
    <property type="project" value="InterPro"/>
</dbReference>
<dbReference type="EMBL" id="QRQK01000016">
    <property type="protein sequence ID" value="RHM96328.1"/>
    <property type="molecule type" value="Genomic_DNA"/>
</dbReference>
<evidence type="ECO:0000256" key="2">
    <source>
        <dbReference type="ARBA" id="ARBA00023125"/>
    </source>
</evidence>
<keyword evidence="1" id="KW-0805">Transcription regulation</keyword>
<organism evidence="5 6">
    <name type="scientific">Phocaeicola plebeius</name>
    <dbReference type="NCBI Taxonomy" id="310297"/>
    <lineage>
        <taxon>Bacteria</taxon>
        <taxon>Pseudomonadati</taxon>
        <taxon>Bacteroidota</taxon>
        <taxon>Bacteroidia</taxon>
        <taxon>Bacteroidales</taxon>
        <taxon>Bacteroidaceae</taxon>
        <taxon>Phocaeicola</taxon>
    </lineage>
</organism>
<dbReference type="InterPro" id="IPR018060">
    <property type="entry name" value="HTH_AraC"/>
</dbReference>
<dbReference type="GO" id="GO:0043565">
    <property type="term" value="F:sequence-specific DNA binding"/>
    <property type="evidence" value="ECO:0007669"/>
    <property type="project" value="InterPro"/>
</dbReference>
<proteinExistence type="predicted"/>
<reference evidence="5 6" key="1">
    <citation type="submission" date="2018-08" db="EMBL/GenBank/DDBJ databases">
        <title>A genome reference for cultivated species of the human gut microbiota.</title>
        <authorList>
            <person name="Zou Y."/>
            <person name="Xue W."/>
            <person name="Luo G."/>
        </authorList>
    </citation>
    <scope>NUCLEOTIDE SEQUENCE [LARGE SCALE GENOMIC DNA]</scope>
    <source>
        <strain evidence="5 6">AF31-28B-AC</strain>
    </source>
</reference>
<dbReference type="Pfam" id="PF12833">
    <property type="entry name" value="HTH_18"/>
    <property type="match status" value="1"/>
</dbReference>
<evidence type="ECO:0000259" key="4">
    <source>
        <dbReference type="PROSITE" id="PS01124"/>
    </source>
</evidence>
<accession>A0A415T572</accession>
<evidence type="ECO:0000256" key="3">
    <source>
        <dbReference type="ARBA" id="ARBA00023163"/>
    </source>
</evidence>
<dbReference type="PANTHER" id="PTHR46796:SF13">
    <property type="entry name" value="HTH-TYPE TRANSCRIPTIONAL ACTIVATOR RHAS"/>
    <property type="match status" value="1"/>
</dbReference>
<protein>
    <submittedName>
        <fullName evidence="5">AraC family transcriptional regulator</fullName>
    </submittedName>
</protein>
<dbReference type="InterPro" id="IPR050204">
    <property type="entry name" value="AraC_XylS_family_regulators"/>
</dbReference>
<comment type="caution">
    <text evidence="5">The sequence shown here is derived from an EMBL/GenBank/DDBJ whole genome shotgun (WGS) entry which is preliminary data.</text>
</comment>
<dbReference type="Pfam" id="PF20240">
    <property type="entry name" value="DUF6597"/>
    <property type="match status" value="1"/>
</dbReference>
<keyword evidence="2" id="KW-0238">DNA-binding</keyword>
<gene>
    <name evidence="5" type="ORF">DWZ34_09385</name>
</gene>
<dbReference type="Proteomes" id="UP000285109">
    <property type="component" value="Unassembled WGS sequence"/>
</dbReference>
<dbReference type="RefSeq" id="WP_118026583.1">
    <property type="nucleotide sequence ID" value="NZ_JAQCSW010000049.1"/>
</dbReference>
<feature type="domain" description="HTH araC/xylS-type" evidence="4">
    <location>
        <begin position="149"/>
        <end position="247"/>
    </location>
</feature>
<dbReference type="Gene3D" id="1.10.10.60">
    <property type="entry name" value="Homeodomain-like"/>
    <property type="match status" value="1"/>
</dbReference>
<evidence type="ECO:0000313" key="5">
    <source>
        <dbReference type="EMBL" id="RHM96328.1"/>
    </source>
</evidence>
<dbReference type="PROSITE" id="PS01124">
    <property type="entry name" value="HTH_ARAC_FAMILY_2"/>
    <property type="match status" value="1"/>
</dbReference>
<dbReference type="SMART" id="SM00342">
    <property type="entry name" value="HTH_ARAC"/>
    <property type="match status" value="1"/>
</dbReference>
<dbReference type="AlphaFoldDB" id="A0A415T572"/>